<dbReference type="RefSeq" id="WP_145267783.1">
    <property type="nucleotide sequence ID" value="NZ_CP036426.1"/>
</dbReference>
<comment type="pathway">
    <text evidence="3 17">Amino-acid biosynthesis; L-isoleucine biosynthesis; L-isoleucine from 2-oxobutanoate: step 4/4.</text>
</comment>
<dbReference type="GO" id="GO:0009097">
    <property type="term" value="P:isoleucine biosynthetic process"/>
    <property type="evidence" value="ECO:0007669"/>
    <property type="project" value="UniProtKB-UniPathway"/>
</dbReference>
<evidence type="ECO:0000313" key="19">
    <source>
        <dbReference type="Proteomes" id="UP000317835"/>
    </source>
</evidence>
<dbReference type="PANTHER" id="PTHR42743">
    <property type="entry name" value="AMINO-ACID AMINOTRANSFERASE"/>
    <property type="match status" value="1"/>
</dbReference>
<dbReference type="InterPro" id="IPR043132">
    <property type="entry name" value="BCAT-like_C"/>
</dbReference>
<evidence type="ECO:0000256" key="8">
    <source>
        <dbReference type="ARBA" id="ARBA00022605"/>
    </source>
</evidence>
<dbReference type="Pfam" id="PF01063">
    <property type="entry name" value="Aminotran_4"/>
    <property type="match status" value="1"/>
</dbReference>
<dbReference type="NCBIfam" id="TIGR01122">
    <property type="entry name" value="ilvE_I"/>
    <property type="match status" value="1"/>
</dbReference>
<evidence type="ECO:0000256" key="7">
    <source>
        <dbReference type="ARBA" id="ARBA00022576"/>
    </source>
</evidence>
<organism evidence="18 19">
    <name type="scientific">Tautonia plasticadhaerens</name>
    <dbReference type="NCBI Taxonomy" id="2527974"/>
    <lineage>
        <taxon>Bacteria</taxon>
        <taxon>Pseudomonadati</taxon>
        <taxon>Planctomycetota</taxon>
        <taxon>Planctomycetia</taxon>
        <taxon>Isosphaerales</taxon>
        <taxon>Isosphaeraceae</taxon>
        <taxon>Tautonia</taxon>
    </lineage>
</organism>
<keyword evidence="8 17" id="KW-0028">Amino-acid biosynthesis</keyword>
<gene>
    <name evidence="18" type="primary">ilvE_3</name>
    <name evidence="17" type="synonym">ilvE</name>
    <name evidence="18" type="ORF">ElP_12680</name>
</gene>
<dbReference type="OrthoDB" id="9805628at2"/>
<evidence type="ECO:0000256" key="3">
    <source>
        <dbReference type="ARBA" id="ARBA00004824"/>
    </source>
</evidence>
<dbReference type="SUPFAM" id="SSF56752">
    <property type="entry name" value="D-aminoacid aminotransferase-like PLP-dependent enzymes"/>
    <property type="match status" value="1"/>
</dbReference>
<dbReference type="FunFam" id="3.20.10.10:FF:000002">
    <property type="entry name" value="D-alanine aminotransferase"/>
    <property type="match status" value="1"/>
</dbReference>
<keyword evidence="10 16" id="KW-0663">Pyridoxal phosphate</keyword>
<evidence type="ECO:0000256" key="5">
    <source>
        <dbReference type="ARBA" id="ARBA00005072"/>
    </source>
</evidence>
<keyword evidence="7 17" id="KW-0032">Aminotransferase</keyword>
<protein>
    <recommendedName>
        <fullName evidence="17">Branched-chain-amino-acid aminotransferase</fullName>
        <shortName evidence="17">BCAT</shortName>
        <ecNumber evidence="17">2.6.1.42</ecNumber>
    </recommendedName>
</protein>
<dbReference type="Gene3D" id="3.30.470.10">
    <property type="match status" value="1"/>
</dbReference>
<comment type="cofactor">
    <cofactor evidence="1 16">
        <name>pyridoxal 5'-phosphate</name>
        <dbReference type="ChEBI" id="CHEBI:597326"/>
    </cofactor>
</comment>
<dbReference type="InterPro" id="IPR018300">
    <property type="entry name" value="Aminotrans_IV_CS"/>
</dbReference>
<dbReference type="PANTHER" id="PTHR42743:SF11">
    <property type="entry name" value="AMINODEOXYCHORISMATE LYASE"/>
    <property type="match status" value="1"/>
</dbReference>
<dbReference type="InterPro" id="IPR036038">
    <property type="entry name" value="Aminotransferase-like"/>
</dbReference>
<evidence type="ECO:0000313" key="18">
    <source>
        <dbReference type="EMBL" id="QDV33397.1"/>
    </source>
</evidence>
<dbReference type="Proteomes" id="UP000317835">
    <property type="component" value="Chromosome"/>
</dbReference>
<comment type="pathway">
    <text evidence="5 17">Amino-acid biosynthesis; L-leucine biosynthesis; L-leucine from 3-methyl-2-oxobutanoate: step 4/4.</text>
</comment>
<dbReference type="NCBIfam" id="NF005146">
    <property type="entry name" value="PRK06606.1"/>
    <property type="match status" value="1"/>
</dbReference>
<dbReference type="GO" id="GO:0009098">
    <property type="term" value="P:L-leucine biosynthetic process"/>
    <property type="evidence" value="ECO:0007669"/>
    <property type="project" value="UniProtKB-UniPathway"/>
</dbReference>
<keyword evidence="11 17" id="KW-0100">Branched-chain amino acid biosynthesis</keyword>
<evidence type="ECO:0000256" key="16">
    <source>
        <dbReference type="RuleBase" id="RU004516"/>
    </source>
</evidence>
<dbReference type="GO" id="GO:0052656">
    <property type="term" value="F:L-isoleucine-2-oxoglutarate transaminase activity"/>
    <property type="evidence" value="ECO:0007669"/>
    <property type="project" value="RHEA"/>
</dbReference>
<evidence type="ECO:0000256" key="9">
    <source>
        <dbReference type="ARBA" id="ARBA00022679"/>
    </source>
</evidence>
<evidence type="ECO:0000256" key="12">
    <source>
        <dbReference type="ARBA" id="ARBA00048212"/>
    </source>
</evidence>
<dbReference type="GO" id="GO:0052654">
    <property type="term" value="F:L-leucine-2-oxoglutarate transaminase activity"/>
    <property type="evidence" value="ECO:0007669"/>
    <property type="project" value="RHEA"/>
</dbReference>
<dbReference type="GO" id="GO:0009099">
    <property type="term" value="P:L-valine biosynthetic process"/>
    <property type="evidence" value="ECO:0007669"/>
    <property type="project" value="UniProtKB-UniPathway"/>
</dbReference>
<dbReference type="EMBL" id="CP036426">
    <property type="protein sequence ID" value="QDV33397.1"/>
    <property type="molecule type" value="Genomic_DNA"/>
</dbReference>
<comment type="catalytic activity">
    <reaction evidence="13 17">
        <text>L-isoleucine + 2-oxoglutarate = (S)-3-methyl-2-oxopentanoate + L-glutamate</text>
        <dbReference type="Rhea" id="RHEA:24801"/>
        <dbReference type="ChEBI" id="CHEBI:16810"/>
        <dbReference type="ChEBI" id="CHEBI:29985"/>
        <dbReference type="ChEBI" id="CHEBI:35146"/>
        <dbReference type="ChEBI" id="CHEBI:58045"/>
        <dbReference type="EC" id="2.6.1.42"/>
    </reaction>
</comment>
<dbReference type="FunFam" id="3.30.470.10:FF:000006">
    <property type="entry name" value="Branched-chain-amino-acid aminotransferase"/>
    <property type="match status" value="1"/>
</dbReference>
<keyword evidence="9 17" id="KW-0808">Transferase</keyword>
<dbReference type="UniPathway" id="UPA00049">
    <property type="reaction ID" value="UER00062"/>
</dbReference>
<dbReference type="KEGG" id="tpla:ElP_12680"/>
<dbReference type="InterPro" id="IPR005785">
    <property type="entry name" value="B_amino_transI"/>
</dbReference>
<dbReference type="InterPro" id="IPR050571">
    <property type="entry name" value="Class-IV_PLP-Dep_Aminotrnsfr"/>
</dbReference>
<dbReference type="PROSITE" id="PS00770">
    <property type="entry name" value="AA_TRANSFER_CLASS_4"/>
    <property type="match status" value="1"/>
</dbReference>
<sequence length="289" mass="31514">MSLKVWINGTLFDKAEARVSVYDHGLLYGDGVFEGLRSYGGKVFRLEDHIHRLYASARSIHLEIPMARDELGEAVVSTLKVNNLADGYIRLVVTRGAGSLGLDPRKTSDPQVIIITDSISLYPAELYEHGLKIVTAGTIRNHPAALNPRVKSLNYLNNILAKIEGTNAGCLEALMLNHQGHVAECTGDNIFVVMHGVVHTPSVDSGILEGITRQAVIDLARDTGLTVVERTMDRHDVYTADECFLTGTAAEVIPVIECDARPIGDGRPGPVTKDLHHRFHSLVRGEPLA</sequence>
<evidence type="ECO:0000256" key="1">
    <source>
        <dbReference type="ARBA" id="ARBA00001933"/>
    </source>
</evidence>
<dbReference type="CDD" id="cd01558">
    <property type="entry name" value="D-AAT_like"/>
    <property type="match status" value="1"/>
</dbReference>
<comment type="similarity">
    <text evidence="6 15">Belongs to the class-IV pyridoxal-phosphate-dependent aminotransferase family.</text>
</comment>
<evidence type="ECO:0000256" key="17">
    <source>
        <dbReference type="RuleBase" id="RU364094"/>
    </source>
</evidence>
<dbReference type="AlphaFoldDB" id="A0A518GXT1"/>
<keyword evidence="19" id="KW-1185">Reference proteome</keyword>
<dbReference type="Gene3D" id="3.20.10.10">
    <property type="entry name" value="D-amino Acid Aminotransferase, subunit A, domain 2"/>
    <property type="match status" value="1"/>
</dbReference>
<comment type="catalytic activity">
    <reaction evidence="12 17">
        <text>L-valine + 2-oxoglutarate = 3-methyl-2-oxobutanoate + L-glutamate</text>
        <dbReference type="Rhea" id="RHEA:24813"/>
        <dbReference type="ChEBI" id="CHEBI:11851"/>
        <dbReference type="ChEBI" id="CHEBI:16810"/>
        <dbReference type="ChEBI" id="CHEBI:29985"/>
        <dbReference type="ChEBI" id="CHEBI:57762"/>
        <dbReference type="EC" id="2.6.1.42"/>
    </reaction>
</comment>
<evidence type="ECO:0000256" key="11">
    <source>
        <dbReference type="ARBA" id="ARBA00023304"/>
    </source>
</evidence>
<name>A0A518GXT1_9BACT</name>
<dbReference type="InterPro" id="IPR001544">
    <property type="entry name" value="Aminotrans_IV"/>
</dbReference>
<dbReference type="EC" id="2.6.1.42" evidence="17"/>
<comment type="pathway">
    <text evidence="4 17">Amino-acid biosynthesis; L-valine biosynthesis; L-valine from pyruvate: step 4/4.</text>
</comment>
<evidence type="ECO:0000256" key="2">
    <source>
        <dbReference type="ARBA" id="ARBA00003109"/>
    </source>
</evidence>
<evidence type="ECO:0000256" key="13">
    <source>
        <dbReference type="ARBA" id="ARBA00048798"/>
    </source>
</evidence>
<evidence type="ECO:0000256" key="6">
    <source>
        <dbReference type="ARBA" id="ARBA00009320"/>
    </source>
</evidence>
<dbReference type="NCBIfam" id="NF006185">
    <property type="entry name" value="PRK08320.1"/>
    <property type="match status" value="1"/>
</dbReference>
<dbReference type="GO" id="GO:0052655">
    <property type="term" value="F:L-valine-2-oxoglutarate transaminase activity"/>
    <property type="evidence" value="ECO:0007669"/>
    <property type="project" value="RHEA"/>
</dbReference>
<evidence type="ECO:0000256" key="14">
    <source>
        <dbReference type="ARBA" id="ARBA00049229"/>
    </source>
</evidence>
<dbReference type="UniPathway" id="UPA00048">
    <property type="reaction ID" value="UER00073"/>
</dbReference>
<comment type="function">
    <text evidence="2 17">Acts on leucine, isoleucine and valine.</text>
</comment>
<evidence type="ECO:0000256" key="10">
    <source>
        <dbReference type="ARBA" id="ARBA00022898"/>
    </source>
</evidence>
<evidence type="ECO:0000256" key="15">
    <source>
        <dbReference type="RuleBase" id="RU004106"/>
    </source>
</evidence>
<accession>A0A518GXT1</accession>
<dbReference type="GO" id="GO:0005829">
    <property type="term" value="C:cytosol"/>
    <property type="evidence" value="ECO:0007669"/>
    <property type="project" value="TreeGrafter"/>
</dbReference>
<reference evidence="18 19" key="1">
    <citation type="submission" date="2019-02" db="EMBL/GenBank/DDBJ databases">
        <title>Deep-cultivation of Planctomycetes and their phenomic and genomic characterization uncovers novel biology.</title>
        <authorList>
            <person name="Wiegand S."/>
            <person name="Jogler M."/>
            <person name="Boedeker C."/>
            <person name="Pinto D."/>
            <person name="Vollmers J."/>
            <person name="Rivas-Marin E."/>
            <person name="Kohn T."/>
            <person name="Peeters S.H."/>
            <person name="Heuer A."/>
            <person name="Rast P."/>
            <person name="Oberbeckmann S."/>
            <person name="Bunk B."/>
            <person name="Jeske O."/>
            <person name="Meyerdierks A."/>
            <person name="Storesund J.E."/>
            <person name="Kallscheuer N."/>
            <person name="Luecker S."/>
            <person name="Lage O.M."/>
            <person name="Pohl T."/>
            <person name="Merkel B.J."/>
            <person name="Hornburger P."/>
            <person name="Mueller R.-W."/>
            <person name="Bruemmer F."/>
            <person name="Labrenz M."/>
            <person name="Spormann A.M."/>
            <person name="Op den Camp H."/>
            <person name="Overmann J."/>
            <person name="Amann R."/>
            <person name="Jetten M.S.M."/>
            <person name="Mascher T."/>
            <person name="Medema M.H."/>
            <person name="Devos D.P."/>
            <person name="Kaster A.-K."/>
            <person name="Ovreas L."/>
            <person name="Rohde M."/>
            <person name="Galperin M.Y."/>
            <person name="Jogler C."/>
        </authorList>
    </citation>
    <scope>NUCLEOTIDE SEQUENCE [LARGE SCALE GENOMIC DNA]</scope>
    <source>
        <strain evidence="18 19">ElP</strain>
    </source>
</reference>
<dbReference type="UniPathway" id="UPA00047">
    <property type="reaction ID" value="UER00058"/>
</dbReference>
<comment type="catalytic activity">
    <reaction evidence="14 17">
        <text>L-leucine + 2-oxoglutarate = 4-methyl-2-oxopentanoate + L-glutamate</text>
        <dbReference type="Rhea" id="RHEA:18321"/>
        <dbReference type="ChEBI" id="CHEBI:16810"/>
        <dbReference type="ChEBI" id="CHEBI:17865"/>
        <dbReference type="ChEBI" id="CHEBI:29985"/>
        <dbReference type="ChEBI" id="CHEBI:57427"/>
        <dbReference type="EC" id="2.6.1.42"/>
    </reaction>
</comment>
<proteinExistence type="inferred from homology"/>
<dbReference type="InterPro" id="IPR043131">
    <property type="entry name" value="BCAT-like_N"/>
</dbReference>
<evidence type="ECO:0000256" key="4">
    <source>
        <dbReference type="ARBA" id="ARBA00004931"/>
    </source>
</evidence>